<keyword evidence="1" id="KW-0472">Membrane</keyword>
<organism evidence="2 3">
    <name type="scientific">Photobacterium rosenbergii</name>
    <dbReference type="NCBI Taxonomy" id="294936"/>
    <lineage>
        <taxon>Bacteria</taxon>
        <taxon>Pseudomonadati</taxon>
        <taxon>Pseudomonadota</taxon>
        <taxon>Gammaproteobacteria</taxon>
        <taxon>Vibrionales</taxon>
        <taxon>Vibrionaceae</taxon>
        <taxon>Photobacterium</taxon>
    </lineage>
</organism>
<protein>
    <submittedName>
        <fullName evidence="2">Uncharacterized protein</fullName>
    </submittedName>
</protein>
<dbReference type="RefSeq" id="WP_107296771.1">
    <property type="nucleotide sequence ID" value="NZ_PYMB01000001.1"/>
</dbReference>
<dbReference type="AlphaFoldDB" id="A0A2T3NKZ4"/>
<evidence type="ECO:0000313" key="3">
    <source>
        <dbReference type="Proteomes" id="UP000241346"/>
    </source>
</evidence>
<feature type="transmembrane region" description="Helical" evidence="1">
    <location>
        <begin position="175"/>
        <end position="195"/>
    </location>
</feature>
<comment type="caution">
    <text evidence="2">The sequence shown here is derived from an EMBL/GenBank/DDBJ whole genome shotgun (WGS) entry which is preliminary data.</text>
</comment>
<dbReference type="Proteomes" id="UP000241346">
    <property type="component" value="Unassembled WGS sequence"/>
</dbReference>
<evidence type="ECO:0000313" key="2">
    <source>
        <dbReference type="EMBL" id="PSW16149.1"/>
    </source>
</evidence>
<name>A0A2T3NKZ4_9GAMM</name>
<reference evidence="2 3" key="1">
    <citation type="submission" date="2018-03" db="EMBL/GenBank/DDBJ databases">
        <title>Whole genome sequencing of Histamine producing bacteria.</title>
        <authorList>
            <person name="Butler K."/>
        </authorList>
    </citation>
    <scope>NUCLEOTIDE SEQUENCE [LARGE SCALE GENOMIC DNA]</scope>
    <source>
        <strain evidence="2 3">DSM 19138</strain>
    </source>
</reference>
<sequence length="274" mass="30600">MKAFFEVHLRLVITVWVILLSVLGLLYLMNYMKFDNLMSQVVSSKLQVISTSLESSIQRTERLGIPLHSAHNLQTSFNKASTREENVKAVKLIDAKGDIVLQANTGDVVSLPQDVVRRALNSNEAYWLLSTEDTLFSGLQVKNSFDQLMGSIVIEYDKSAMYGVYAAVQLHLLEVTVVLFLISALIVLFAVRYGLSDVTNVIKLIHGYSTHGVSTNYPQKTSKLPSGEMTQKFAEQIIQSEKMKTHVSDEIDKIKSVSGTEKQIKRADSLEVSQ</sequence>
<evidence type="ECO:0000256" key="1">
    <source>
        <dbReference type="SAM" id="Phobius"/>
    </source>
</evidence>
<keyword evidence="1" id="KW-1133">Transmembrane helix</keyword>
<keyword evidence="1" id="KW-0812">Transmembrane</keyword>
<gene>
    <name evidence="2" type="ORF">C9J01_03860</name>
</gene>
<accession>A0A2T3NKZ4</accession>
<feature type="transmembrane region" description="Helical" evidence="1">
    <location>
        <begin position="7"/>
        <end position="29"/>
    </location>
</feature>
<dbReference type="OrthoDB" id="6101949at2"/>
<proteinExistence type="predicted"/>
<dbReference type="EMBL" id="PYMB01000001">
    <property type="protein sequence ID" value="PSW16149.1"/>
    <property type="molecule type" value="Genomic_DNA"/>
</dbReference>